<evidence type="ECO:0000259" key="10">
    <source>
        <dbReference type="Pfam" id="PF01909"/>
    </source>
</evidence>
<dbReference type="InterPro" id="IPR043519">
    <property type="entry name" value="NT_sf"/>
</dbReference>
<keyword evidence="6" id="KW-0547">Nucleotide-binding</keyword>
<dbReference type="InterPro" id="IPR002934">
    <property type="entry name" value="Polymerase_NTP_transf_dom"/>
</dbReference>
<comment type="cofactor">
    <cofactor evidence="1">
        <name>Mg(2+)</name>
        <dbReference type="ChEBI" id="CHEBI:18420"/>
    </cofactor>
</comment>
<name>A0A6J7R1V9_9ZZZZ</name>
<keyword evidence="3" id="KW-0808">Transferase</keyword>
<gene>
    <name evidence="11" type="ORF">UFOPK4061_01507</name>
</gene>
<dbReference type="EMBL" id="CAFBPD010000287">
    <property type="protein sequence ID" value="CAB5022989.1"/>
    <property type="molecule type" value="Genomic_DNA"/>
</dbReference>
<evidence type="ECO:0000256" key="7">
    <source>
        <dbReference type="ARBA" id="ARBA00022840"/>
    </source>
</evidence>
<dbReference type="Gene3D" id="3.30.460.10">
    <property type="entry name" value="Beta Polymerase, domain 2"/>
    <property type="match status" value="1"/>
</dbReference>
<organism evidence="11">
    <name type="scientific">freshwater metagenome</name>
    <dbReference type="NCBI Taxonomy" id="449393"/>
    <lineage>
        <taxon>unclassified sequences</taxon>
        <taxon>metagenomes</taxon>
        <taxon>ecological metagenomes</taxon>
    </lineage>
</organism>
<keyword evidence="4" id="KW-0548">Nucleotidyltransferase</keyword>
<keyword evidence="8" id="KW-0460">Magnesium</keyword>
<accession>A0A6J7R1V9</accession>
<dbReference type="GO" id="GO:0016779">
    <property type="term" value="F:nucleotidyltransferase activity"/>
    <property type="evidence" value="ECO:0007669"/>
    <property type="project" value="UniProtKB-KW"/>
</dbReference>
<evidence type="ECO:0000256" key="6">
    <source>
        <dbReference type="ARBA" id="ARBA00022741"/>
    </source>
</evidence>
<evidence type="ECO:0000256" key="8">
    <source>
        <dbReference type="ARBA" id="ARBA00022842"/>
    </source>
</evidence>
<evidence type="ECO:0000313" key="11">
    <source>
        <dbReference type="EMBL" id="CAB5022989.1"/>
    </source>
</evidence>
<evidence type="ECO:0000256" key="1">
    <source>
        <dbReference type="ARBA" id="ARBA00001946"/>
    </source>
</evidence>
<keyword evidence="5" id="KW-0479">Metal-binding</keyword>
<dbReference type="InterPro" id="IPR052038">
    <property type="entry name" value="Type-VII_TA_antitoxin"/>
</dbReference>
<feature type="domain" description="Polymerase nucleotidyl transferase" evidence="10">
    <location>
        <begin position="24"/>
        <end position="84"/>
    </location>
</feature>
<dbReference type="AlphaFoldDB" id="A0A6J7R1V9"/>
<evidence type="ECO:0000256" key="5">
    <source>
        <dbReference type="ARBA" id="ARBA00022723"/>
    </source>
</evidence>
<protein>
    <submittedName>
        <fullName evidence="11">Unannotated protein</fullName>
    </submittedName>
</protein>
<reference evidence="11" key="1">
    <citation type="submission" date="2020-05" db="EMBL/GenBank/DDBJ databases">
        <authorList>
            <person name="Chiriac C."/>
            <person name="Salcher M."/>
            <person name="Ghai R."/>
            <person name="Kavagutti S V."/>
        </authorList>
    </citation>
    <scope>NUCLEOTIDE SEQUENCE</scope>
</reference>
<dbReference type="GO" id="GO:0046872">
    <property type="term" value="F:metal ion binding"/>
    <property type="evidence" value="ECO:0007669"/>
    <property type="project" value="UniProtKB-KW"/>
</dbReference>
<evidence type="ECO:0000256" key="9">
    <source>
        <dbReference type="ARBA" id="ARBA00038276"/>
    </source>
</evidence>
<proteinExistence type="inferred from homology"/>
<keyword evidence="2" id="KW-1277">Toxin-antitoxin system</keyword>
<evidence type="ECO:0000256" key="3">
    <source>
        <dbReference type="ARBA" id="ARBA00022679"/>
    </source>
</evidence>
<evidence type="ECO:0000256" key="2">
    <source>
        <dbReference type="ARBA" id="ARBA00022649"/>
    </source>
</evidence>
<keyword evidence="7" id="KW-0067">ATP-binding</keyword>
<comment type="similarity">
    <text evidence="9">Belongs to the MntA antitoxin family.</text>
</comment>
<dbReference type="SUPFAM" id="SSF81301">
    <property type="entry name" value="Nucleotidyltransferase"/>
    <property type="match status" value="1"/>
</dbReference>
<dbReference type="CDD" id="cd05403">
    <property type="entry name" value="NT_KNTase_like"/>
    <property type="match status" value="1"/>
</dbReference>
<dbReference type="PANTHER" id="PTHR33571">
    <property type="entry name" value="SSL8005 PROTEIN"/>
    <property type="match status" value="1"/>
</dbReference>
<sequence>MGARLESVERHSDAIHDIARSHRALSVWVFGSVARGEDRPGSDIDFLIEFEPGASLLDLMAIQDDLEALLDCTVDVVSAGGLKDRDEHIRREAVLV</sequence>
<evidence type="ECO:0000256" key="4">
    <source>
        <dbReference type="ARBA" id="ARBA00022695"/>
    </source>
</evidence>
<dbReference type="PANTHER" id="PTHR33571:SF12">
    <property type="entry name" value="BSL3053 PROTEIN"/>
    <property type="match status" value="1"/>
</dbReference>
<dbReference type="GO" id="GO:0005524">
    <property type="term" value="F:ATP binding"/>
    <property type="evidence" value="ECO:0007669"/>
    <property type="project" value="UniProtKB-KW"/>
</dbReference>
<dbReference type="Pfam" id="PF01909">
    <property type="entry name" value="NTP_transf_2"/>
    <property type="match status" value="1"/>
</dbReference>